<evidence type="ECO:0000256" key="3">
    <source>
        <dbReference type="ARBA" id="ARBA00023157"/>
    </source>
</evidence>
<keyword evidence="6" id="KW-1185">Reference proteome</keyword>
<evidence type="ECO:0000256" key="2">
    <source>
        <dbReference type="ARBA" id="ARBA00022525"/>
    </source>
</evidence>
<evidence type="ECO:0000313" key="5">
    <source>
        <dbReference type="EMBL" id="RUS29071.1"/>
    </source>
</evidence>
<sequence length="229" mass="25943">MKLSLLAVLLSLVSSAVARPHEDREFKTHESNPKSLYKKCCEVKKSDTGDDTDNILNAFEECKHYGIVTFKKGVTYNIVRPINYFDFDTVEIKLDGNIYVPYNVSYYLYEGQVYNTSSKFSCEYYLVMVLDPLARSGGNAYPTNHWPRTRHLESLPIRPTTITRFLFFGWSSLGGKIDGVTFENSPFWTLNLVNATNIIVNDVNITAKSSNEASVSFVLASILIIYISN</sequence>
<dbReference type="Proteomes" id="UP000274822">
    <property type="component" value="Unassembled WGS sequence"/>
</dbReference>
<comment type="subcellular location">
    <subcellularLocation>
        <location evidence="1">Secreted</location>
    </subcellularLocation>
</comment>
<proteinExistence type="predicted"/>
<dbReference type="Gene3D" id="2.160.20.10">
    <property type="entry name" value="Single-stranded right-handed beta-helix, Pectin lyase-like"/>
    <property type="match status" value="1"/>
</dbReference>
<keyword evidence="5" id="KW-0456">Lyase</keyword>
<organism evidence="5 6">
    <name type="scientific">Jimgerdemannia flammicorona</name>
    <dbReference type="NCBI Taxonomy" id="994334"/>
    <lineage>
        <taxon>Eukaryota</taxon>
        <taxon>Fungi</taxon>
        <taxon>Fungi incertae sedis</taxon>
        <taxon>Mucoromycota</taxon>
        <taxon>Mucoromycotina</taxon>
        <taxon>Endogonomycetes</taxon>
        <taxon>Endogonales</taxon>
        <taxon>Endogonaceae</taxon>
        <taxon>Jimgerdemannia</taxon>
    </lineage>
</organism>
<evidence type="ECO:0000256" key="1">
    <source>
        <dbReference type="ARBA" id="ARBA00004613"/>
    </source>
</evidence>
<evidence type="ECO:0000313" key="6">
    <source>
        <dbReference type="Proteomes" id="UP000274822"/>
    </source>
</evidence>
<feature type="signal peptide" evidence="4">
    <location>
        <begin position="1"/>
        <end position="18"/>
    </location>
</feature>
<dbReference type="EMBL" id="RBNJ01005675">
    <property type="protein sequence ID" value="RUS29071.1"/>
    <property type="molecule type" value="Genomic_DNA"/>
</dbReference>
<keyword evidence="2" id="KW-0964">Secreted</keyword>
<name>A0A433QHP5_9FUNG</name>
<dbReference type="GO" id="GO:0005576">
    <property type="term" value="C:extracellular region"/>
    <property type="evidence" value="ECO:0007669"/>
    <property type="project" value="UniProtKB-SubCell"/>
</dbReference>
<reference evidence="5 6" key="1">
    <citation type="journal article" date="2018" name="New Phytol.">
        <title>Phylogenomics of Endogonaceae and evolution of mycorrhizas within Mucoromycota.</title>
        <authorList>
            <person name="Chang Y."/>
            <person name="Desiro A."/>
            <person name="Na H."/>
            <person name="Sandor L."/>
            <person name="Lipzen A."/>
            <person name="Clum A."/>
            <person name="Barry K."/>
            <person name="Grigoriev I.V."/>
            <person name="Martin F.M."/>
            <person name="Stajich J.E."/>
            <person name="Smith M.E."/>
            <person name="Bonito G."/>
            <person name="Spatafora J.W."/>
        </authorList>
    </citation>
    <scope>NUCLEOTIDE SEQUENCE [LARGE SCALE GENOMIC DNA]</scope>
    <source>
        <strain evidence="5 6">AD002</strain>
    </source>
</reference>
<dbReference type="PANTHER" id="PTHR31736">
    <property type="match status" value="1"/>
</dbReference>
<accession>A0A433QHP5</accession>
<feature type="chain" id="PRO_5019573144" evidence="4">
    <location>
        <begin position="19"/>
        <end position="229"/>
    </location>
</feature>
<dbReference type="AlphaFoldDB" id="A0A433QHP5"/>
<keyword evidence="4" id="KW-0732">Signal</keyword>
<dbReference type="InterPro" id="IPR011050">
    <property type="entry name" value="Pectin_lyase_fold/virulence"/>
</dbReference>
<comment type="caution">
    <text evidence="5">The sequence shown here is derived from an EMBL/GenBank/DDBJ whole genome shotgun (WGS) entry which is preliminary data.</text>
</comment>
<keyword evidence="3" id="KW-1015">Disulfide bond</keyword>
<gene>
    <name evidence="5" type="ORF">BC938DRAFT_481093</name>
</gene>
<evidence type="ECO:0000256" key="4">
    <source>
        <dbReference type="SAM" id="SignalP"/>
    </source>
</evidence>
<protein>
    <submittedName>
        <fullName evidence="5">Pectin lyase fold/virulence factor</fullName>
    </submittedName>
</protein>
<dbReference type="SUPFAM" id="SSF51126">
    <property type="entry name" value="Pectin lyase-like"/>
    <property type="match status" value="1"/>
</dbReference>
<dbReference type="PANTHER" id="PTHR31736:SF19">
    <property type="entry name" value="PECTIN LYASE SUPERFAMILY PROTEIN-RELATED"/>
    <property type="match status" value="1"/>
</dbReference>
<dbReference type="InterPro" id="IPR012334">
    <property type="entry name" value="Pectin_lyas_fold"/>
</dbReference>
<dbReference type="GO" id="GO:0016829">
    <property type="term" value="F:lyase activity"/>
    <property type="evidence" value="ECO:0007669"/>
    <property type="project" value="UniProtKB-KW"/>
</dbReference>